<evidence type="ECO:0000313" key="2">
    <source>
        <dbReference type="Proteomes" id="UP000312032"/>
    </source>
</evidence>
<organism evidence="1 2">
    <name type="scientific">Corynebacterium tapiri</name>
    <dbReference type="NCBI Taxonomy" id="1448266"/>
    <lineage>
        <taxon>Bacteria</taxon>
        <taxon>Bacillati</taxon>
        <taxon>Actinomycetota</taxon>
        <taxon>Actinomycetes</taxon>
        <taxon>Mycobacteriales</taxon>
        <taxon>Corynebacteriaceae</taxon>
        <taxon>Corynebacterium</taxon>
    </lineage>
</organism>
<evidence type="ECO:0000313" key="1">
    <source>
        <dbReference type="EMBL" id="TNL98748.1"/>
    </source>
</evidence>
<evidence type="ECO:0008006" key="3">
    <source>
        <dbReference type="Google" id="ProtNLM"/>
    </source>
</evidence>
<reference evidence="1 2" key="1">
    <citation type="submission" date="2019-06" db="EMBL/GenBank/DDBJ databases">
        <authorList>
            <person name="Li J."/>
        </authorList>
    </citation>
    <scope>NUCLEOTIDE SEQUENCE [LARGE SCALE GENOMIC DNA]</scope>
    <source>
        <strain evidence="1 2">LMG 28165</strain>
    </source>
</reference>
<comment type="caution">
    <text evidence="1">The sequence shown here is derived from an EMBL/GenBank/DDBJ whole genome shotgun (WGS) entry which is preliminary data.</text>
</comment>
<dbReference type="Proteomes" id="UP000312032">
    <property type="component" value="Unassembled WGS sequence"/>
</dbReference>
<keyword evidence="2" id="KW-1185">Reference proteome</keyword>
<accession>A0A5C4U4N6</accession>
<dbReference type="EMBL" id="VDHJ01000004">
    <property type="protein sequence ID" value="TNL98748.1"/>
    <property type="molecule type" value="Genomic_DNA"/>
</dbReference>
<dbReference type="RefSeq" id="WP_139465176.1">
    <property type="nucleotide sequence ID" value="NZ_VDHJ01000004.1"/>
</dbReference>
<dbReference type="PANTHER" id="PTHR40763">
    <property type="entry name" value="MEMBRANE PROTEIN-RELATED"/>
    <property type="match status" value="1"/>
</dbReference>
<protein>
    <recommendedName>
        <fullName evidence="3">DUF1707 domain-containing protein</fullName>
    </recommendedName>
</protein>
<dbReference type="OrthoDB" id="4772576at2"/>
<dbReference type="PANTHER" id="PTHR40763:SF5">
    <property type="entry name" value="MEMBRANE PROTEIN"/>
    <property type="match status" value="1"/>
</dbReference>
<name>A0A5C4U4N6_9CORY</name>
<gene>
    <name evidence="1" type="ORF">FHE74_03770</name>
</gene>
<dbReference type="AlphaFoldDB" id="A0A5C4U4N6"/>
<proteinExistence type="predicted"/>
<sequence length="205" mass="22085">MGIDENTVFNADRKRALRCAQEALDDALIDLDDFEEFTAAINAADSRGELEIIERRLLSFRAPAPSGSSMAPGTPAPLTPLPAQADSQTGFLSPIKRSGHWVVQDGSTFSTYFDDIRLDLRQAQPSHPHVRLQLTTVCGSIRLIVAEGVNVVNRISVNLGTPKINLAPPTSGAATVELTGWVALGDLRIISLAPGQKPPFGFNWV</sequence>